<comment type="caution">
    <text evidence="2">The sequence shown here is derived from an EMBL/GenBank/DDBJ whole genome shotgun (WGS) entry which is preliminary data.</text>
</comment>
<gene>
    <name evidence="2" type="ORF">JCM19275_1698</name>
</gene>
<evidence type="ECO:0000313" key="3">
    <source>
        <dbReference type="Proteomes" id="UP000029647"/>
    </source>
</evidence>
<evidence type="ECO:0000256" key="1">
    <source>
        <dbReference type="SAM" id="Phobius"/>
    </source>
</evidence>
<reference evidence="2 3" key="1">
    <citation type="journal article" date="2014" name="Genome Announc.">
        <title>Draft Genome Sequences of Marine Flavobacterium Nonlabens Strains NR17, NR24, NR27, NR32, NR33, and Ara13.</title>
        <authorList>
            <person name="Nakanishi M."/>
            <person name="Meirelles P."/>
            <person name="Suzuki R."/>
            <person name="Takatani N."/>
            <person name="Mino S."/>
            <person name="Suda W."/>
            <person name="Oshima K."/>
            <person name="Hattori M."/>
            <person name="Ohkuma M."/>
            <person name="Hosokawa M."/>
            <person name="Miyashita K."/>
            <person name="Thompson F.L."/>
            <person name="Niwa A."/>
            <person name="Sawabe T."/>
            <person name="Sawabe T."/>
        </authorList>
    </citation>
    <scope>NUCLEOTIDE SEQUENCE [LARGE SCALE GENOMIC DNA]</scope>
    <source>
        <strain evidence="3">JCM19275</strain>
    </source>
</reference>
<proteinExistence type="predicted"/>
<accession>A0A090WFL0</accession>
<dbReference type="Proteomes" id="UP000029647">
    <property type="component" value="Unassembled WGS sequence"/>
</dbReference>
<organism evidence="2 3">
    <name type="scientific">Nonlabens ulvanivorans</name>
    <name type="common">Persicivirga ulvanivorans</name>
    <dbReference type="NCBI Taxonomy" id="906888"/>
    <lineage>
        <taxon>Bacteria</taxon>
        <taxon>Pseudomonadati</taxon>
        <taxon>Bacteroidota</taxon>
        <taxon>Flavobacteriia</taxon>
        <taxon>Flavobacteriales</taxon>
        <taxon>Flavobacteriaceae</taxon>
        <taxon>Nonlabens</taxon>
    </lineage>
</organism>
<sequence length="41" mass="4577">MTAIVAIHIHKGKGFYLTILIIIGTLVAGWLRKTYLPIKPD</sequence>
<name>A0A090WFL0_NONUL</name>
<protein>
    <submittedName>
        <fullName evidence="2">Uncharacterized protein</fullName>
    </submittedName>
</protein>
<keyword evidence="1" id="KW-0472">Membrane</keyword>
<feature type="transmembrane region" description="Helical" evidence="1">
    <location>
        <begin position="14"/>
        <end position="31"/>
    </location>
</feature>
<evidence type="ECO:0000313" key="2">
    <source>
        <dbReference type="EMBL" id="GAL75815.1"/>
    </source>
</evidence>
<dbReference type="AlphaFoldDB" id="A0A090WFL0"/>
<keyword evidence="1" id="KW-1133">Transmembrane helix</keyword>
<dbReference type="EMBL" id="BBNT01000006">
    <property type="protein sequence ID" value="GAL75815.1"/>
    <property type="molecule type" value="Genomic_DNA"/>
</dbReference>
<keyword evidence="1" id="KW-0812">Transmembrane</keyword>